<dbReference type="RefSeq" id="WP_142820425.1">
    <property type="nucleotide sequence ID" value="NZ_CP035503.1"/>
</dbReference>
<dbReference type="InterPro" id="IPR010016">
    <property type="entry name" value="PxpB"/>
</dbReference>
<dbReference type="EC" id="3.5.2.9" evidence="5"/>
<organism evidence="5 6">
    <name type="scientific">Rhodoferax sediminis</name>
    <dbReference type="NCBI Taxonomy" id="2509614"/>
    <lineage>
        <taxon>Bacteria</taxon>
        <taxon>Pseudomonadati</taxon>
        <taxon>Pseudomonadota</taxon>
        <taxon>Betaproteobacteria</taxon>
        <taxon>Burkholderiales</taxon>
        <taxon>Comamonadaceae</taxon>
        <taxon>Rhodoferax</taxon>
    </lineage>
</organism>
<dbReference type="EMBL" id="CP035503">
    <property type="protein sequence ID" value="QDL38991.1"/>
    <property type="molecule type" value="Genomic_DNA"/>
</dbReference>
<dbReference type="SMART" id="SM00796">
    <property type="entry name" value="AHS1"/>
    <property type="match status" value="1"/>
</dbReference>
<evidence type="ECO:0000313" key="5">
    <source>
        <dbReference type="EMBL" id="QDL38991.1"/>
    </source>
</evidence>
<feature type="domain" description="Carboxyltransferase" evidence="4">
    <location>
        <begin position="12"/>
        <end position="217"/>
    </location>
</feature>
<evidence type="ECO:0000256" key="1">
    <source>
        <dbReference type="ARBA" id="ARBA00022741"/>
    </source>
</evidence>
<keyword evidence="6" id="KW-1185">Reference proteome</keyword>
<dbReference type="AlphaFoldDB" id="A0A515DF09"/>
<dbReference type="GO" id="GO:0005524">
    <property type="term" value="F:ATP binding"/>
    <property type="evidence" value="ECO:0007669"/>
    <property type="project" value="UniProtKB-KW"/>
</dbReference>
<name>A0A515DF09_9BURK</name>
<dbReference type="SUPFAM" id="SSF50891">
    <property type="entry name" value="Cyclophilin-like"/>
    <property type="match status" value="1"/>
</dbReference>
<keyword evidence="2 5" id="KW-0378">Hydrolase</keyword>
<dbReference type="InterPro" id="IPR029000">
    <property type="entry name" value="Cyclophilin-like_dom_sf"/>
</dbReference>
<evidence type="ECO:0000256" key="3">
    <source>
        <dbReference type="ARBA" id="ARBA00022840"/>
    </source>
</evidence>
<dbReference type="OrthoDB" id="9778567at2"/>
<dbReference type="KEGG" id="rhf:EUB48_18085"/>
<reference evidence="5 6" key="1">
    <citation type="submission" date="2019-01" db="EMBL/GenBank/DDBJ databases">
        <title>Genomic insights into a novel species Rhodoferax sp.</title>
        <authorList>
            <person name="Jin L."/>
        </authorList>
    </citation>
    <scope>NUCLEOTIDE SEQUENCE [LARGE SCALE GENOMIC DNA]</scope>
    <source>
        <strain evidence="5 6">CHu59-6-5</strain>
    </source>
</reference>
<dbReference type="SUPFAM" id="SSF160467">
    <property type="entry name" value="PH0987 N-terminal domain-like"/>
    <property type="match status" value="1"/>
</dbReference>
<dbReference type="PANTHER" id="PTHR34698:SF2">
    <property type="entry name" value="5-OXOPROLINASE SUBUNIT B"/>
    <property type="match status" value="1"/>
</dbReference>
<keyword evidence="1" id="KW-0547">Nucleotide-binding</keyword>
<dbReference type="Pfam" id="PF02682">
    <property type="entry name" value="CT_C_D"/>
    <property type="match status" value="1"/>
</dbReference>
<evidence type="ECO:0000256" key="2">
    <source>
        <dbReference type="ARBA" id="ARBA00022801"/>
    </source>
</evidence>
<dbReference type="InterPro" id="IPR003833">
    <property type="entry name" value="CT_C_D"/>
</dbReference>
<accession>A0A515DF09</accession>
<gene>
    <name evidence="5" type="primary">pxpB</name>
    <name evidence="5" type="ORF">EUB48_18085</name>
</gene>
<evidence type="ECO:0000259" key="4">
    <source>
        <dbReference type="SMART" id="SM00796"/>
    </source>
</evidence>
<dbReference type="GO" id="GO:0017168">
    <property type="term" value="F:5-oxoprolinase (ATP-hydrolyzing) activity"/>
    <property type="evidence" value="ECO:0007669"/>
    <property type="project" value="UniProtKB-EC"/>
</dbReference>
<dbReference type="NCBIfam" id="TIGR00370">
    <property type="entry name" value="5-oxoprolinase subunit PxpB"/>
    <property type="match status" value="1"/>
</dbReference>
<dbReference type="Gene3D" id="2.40.100.10">
    <property type="entry name" value="Cyclophilin-like"/>
    <property type="match status" value="1"/>
</dbReference>
<evidence type="ECO:0000313" key="6">
    <source>
        <dbReference type="Proteomes" id="UP000316798"/>
    </source>
</evidence>
<dbReference type="PANTHER" id="PTHR34698">
    <property type="entry name" value="5-OXOPROLINASE SUBUNIT B"/>
    <property type="match status" value="1"/>
</dbReference>
<protein>
    <submittedName>
        <fullName evidence="5">5-oxoprolinase subunit PxpB</fullName>
        <ecNumber evidence="5">3.5.2.9</ecNumber>
    </submittedName>
</protein>
<keyword evidence="3" id="KW-0067">ATP-binding</keyword>
<dbReference type="Proteomes" id="UP000316798">
    <property type="component" value="Chromosome"/>
</dbReference>
<sequence>MSAAVQPALPEARLLPLGDAALTVEFGSAIAPPIHARVLGFASALEALAASGRIDGVLEWVPTFRSVTVHFDPDRIDADALAAQLQALARTSSSLTVAGSHWRIPVCFDPEFAPDLDELASAKSLRRERVVELMTQTVFSVYMLGFQPGFSYMGGLPEALEMPRLASPRKRVPAGSVAVAQRMCAAYPWESPGGWRLLGRTPVPLFDAADAERPALLAPGDQVRWQAVDRAAYEALQARCAAGTFDRASLCLEAKHGAKVTR</sequence>
<dbReference type="Gene3D" id="3.30.1360.40">
    <property type="match status" value="1"/>
</dbReference>
<proteinExistence type="predicted"/>